<sequence>MEILRKLYRSRRKKMFFGICGGLSDMLNVDVTLVRLLMIVLALISSGALILVYILAGIVIPKDPYSGFGPGGYDDYYDGYGHQHGGFRKGGPQNFGGGFGGNGSFGGGSGSGSHRSYGGAYKNPPQDAGQFSSDQFDNMMDDLEKKALRREIEELKAKLAKYEKGEF</sequence>
<keyword evidence="4 8" id="KW-1133">Transmembrane helix</keyword>
<comment type="subcellular location">
    <subcellularLocation>
        <location evidence="1">Cell membrane</location>
        <topology evidence="1">Single-pass membrane protein</topology>
    </subcellularLocation>
</comment>
<dbReference type="InterPro" id="IPR007168">
    <property type="entry name" value="Phageshock_PspC_N"/>
</dbReference>
<name>A0A4P6EW52_9BACL</name>
<dbReference type="AlphaFoldDB" id="A0A4P6EW52"/>
<evidence type="ECO:0000256" key="2">
    <source>
        <dbReference type="ARBA" id="ARBA00022475"/>
    </source>
</evidence>
<dbReference type="InterPro" id="IPR052027">
    <property type="entry name" value="PspC"/>
</dbReference>
<feature type="domain" description="Phage shock protein PspC N-terminal" evidence="9">
    <location>
        <begin position="5"/>
        <end position="62"/>
    </location>
</feature>
<evidence type="ECO:0000256" key="7">
    <source>
        <dbReference type="SAM" id="MobiDB-lite"/>
    </source>
</evidence>
<gene>
    <name evidence="10" type="ORF">ET464_10745</name>
</gene>
<evidence type="ECO:0000259" key="9">
    <source>
        <dbReference type="Pfam" id="PF04024"/>
    </source>
</evidence>
<dbReference type="Pfam" id="PF04024">
    <property type="entry name" value="PspC"/>
    <property type="match status" value="1"/>
</dbReference>
<dbReference type="OrthoDB" id="9815286at2"/>
<keyword evidence="6" id="KW-0175">Coiled coil</keyword>
<evidence type="ECO:0000256" key="3">
    <source>
        <dbReference type="ARBA" id="ARBA00022692"/>
    </source>
</evidence>
<feature type="compositionally biased region" description="Gly residues" evidence="7">
    <location>
        <begin position="93"/>
        <end position="111"/>
    </location>
</feature>
<reference evidence="10 11" key="1">
    <citation type="submission" date="2019-01" db="EMBL/GenBank/DDBJ databases">
        <title>Genome sequencing of strain FW100M-2.</title>
        <authorList>
            <person name="Heo J."/>
            <person name="Kim S.-J."/>
            <person name="Kim J.-S."/>
            <person name="Hong S.-B."/>
            <person name="Kwon S.-W."/>
        </authorList>
    </citation>
    <scope>NUCLEOTIDE SEQUENCE [LARGE SCALE GENOMIC DNA]</scope>
    <source>
        <strain evidence="10 11">FW100M-2</strain>
    </source>
</reference>
<feature type="region of interest" description="Disordered" evidence="7">
    <location>
        <begin position="88"/>
        <end position="135"/>
    </location>
</feature>
<protein>
    <submittedName>
        <fullName evidence="10">PspC domain-containing protein</fullName>
    </submittedName>
</protein>
<proteinExistence type="predicted"/>
<feature type="coiled-coil region" evidence="6">
    <location>
        <begin position="138"/>
        <end position="165"/>
    </location>
</feature>
<keyword evidence="2" id="KW-1003">Cell membrane</keyword>
<evidence type="ECO:0000256" key="1">
    <source>
        <dbReference type="ARBA" id="ARBA00004162"/>
    </source>
</evidence>
<keyword evidence="5 8" id="KW-0472">Membrane</keyword>
<dbReference type="KEGG" id="pprt:ET464_10745"/>
<evidence type="ECO:0000313" key="10">
    <source>
        <dbReference type="EMBL" id="QAY66815.1"/>
    </source>
</evidence>
<dbReference type="EMBL" id="CP035492">
    <property type="protein sequence ID" value="QAY66815.1"/>
    <property type="molecule type" value="Genomic_DNA"/>
</dbReference>
<dbReference type="Proteomes" id="UP000293568">
    <property type="component" value="Chromosome"/>
</dbReference>
<evidence type="ECO:0000256" key="5">
    <source>
        <dbReference type="ARBA" id="ARBA00023136"/>
    </source>
</evidence>
<evidence type="ECO:0000256" key="6">
    <source>
        <dbReference type="SAM" id="Coils"/>
    </source>
</evidence>
<dbReference type="PANTHER" id="PTHR33885:SF3">
    <property type="entry name" value="PHAGE SHOCK PROTEIN C"/>
    <property type="match status" value="1"/>
</dbReference>
<evidence type="ECO:0000256" key="4">
    <source>
        <dbReference type="ARBA" id="ARBA00022989"/>
    </source>
</evidence>
<keyword evidence="3 8" id="KW-0812">Transmembrane</keyword>
<evidence type="ECO:0000256" key="8">
    <source>
        <dbReference type="SAM" id="Phobius"/>
    </source>
</evidence>
<accession>A0A4P6EW52</accession>
<organism evidence="10 11">
    <name type="scientific">Paenibacillus protaetiae</name>
    <dbReference type="NCBI Taxonomy" id="2509456"/>
    <lineage>
        <taxon>Bacteria</taxon>
        <taxon>Bacillati</taxon>
        <taxon>Bacillota</taxon>
        <taxon>Bacilli</taxon>
        <taxon>Bacillales</taxon>
        <taxon>Paenibacillaceae</taxon>
        <taxon>Paenibacillus</taxon>
    </lineage>
</organism>
<evidence type="ECO:0000313" key="11">
    <source>
        <dbReference type="Proteomes" id="UP000293568"/>
    </source>
</evidence>
<keyword evidence="11" id="KW-1185">Reference proteome</keyword>
<feature type="transmembrane region" description="Helical" evidence="8">
    <location>
        <begin position="38"/>
        <end position="60"/>
    </location>
</feature>
<dbReference type="PANTHER" id="PTHR33885">
    <property type="entry name" value="PHAGE SHOCK PROTEIN C"/>
    <property type="match status" value="1"/>
</dbReference>
<dbReference type="GO" id="GO:0005886">
    <property type="term" value="C:plasma membrane"/>
    <property type="evidence" value="ECO:0007669"/>
    <property type="project" value="UniProtKB-SubCell"/>
</dbReference>